<dbReference type="Pfam" id="PF01636">
    <property type="entry name" value="APH"/>
    <property type="match status" value="1"/>
</dbReference>
<evidence type="ECO:0000313" key="4">
    <source>
        <dbReference type="Proteomes" id="UP001387100"/>
    </source>
</evidence>
<dbReference type="EMBL" id="JBBIAA010000004">
    <property type="protein sequence ID" value="MEJ5944899.1"/>
    <property type="molecule type" value="Genomic_DNA"/>
</dbReference>
<dbReference type="SUPFAM" id="SSF56112">
    <property type="entry name" value="Protein kinase-like (PK-like)"/>
    <property type="match status" value="1"/>
</dbReference>
<organism evidence="3 4">
    <name type="scientific">Pseudokineococcus basanitobsidens</name>
    <dbReference type="NCBI Taxonomy" id="1926649"/>
    <lineage>
        <taxon>Bacteria</taxon>
        <taxon>Bacillati</taxon>
        <taxon>Actinomycetota</taxon>
        <taxon>Actinomycetes</taxon>
        <taxon>Kineosporiales</taxon>
        <taxon>Kineosporiaceae</taxon>
        <taxon>Pseudokineococcus</taxon>
    </lineage>
</organism>
<dbReference type="InterPro" id="IPR002575">
    <property type="entry name" value="Aminoglycoside_PTrfase"/>
</dbReference>
<comment type="caution">
    <text evidence="3">The sequence shown here is derived from an EMBL/GenBank/DDBJ whole genome shotgun (WGS) entry which is preliminary data.</text>
</comment>
<sequence length="310" mass="32174">MPRSPLVLAALASAAVPGLAPTGARAAGVEDGVGEDVDAAVVIGADGATWVVRSPTDPASGALLDREAVLLRRLGGLAGDEGLPFAVPDPAGSTPLRGGGRALVHRHLGGLPVDPADLRPGPGLSSALGQALGRLHDVPADVAEEVGLPGYTAEEHRERRLVELDRAASTGQVPPGLLSRWEKATEDVGRWRFSPCLVHGDLTPERVLADGDRVVALVEWGDARVGDPADDLAWVAVGAEPGALDTVLETYAVTRHEQPDRHLPARAQLCGEVALVRWLLHGVRLDDAGVVDDAVAMLRDLDADVGGESL</sequence>
<evidence type="ECO:0000313" key="3">
    <source>
        <dbReference type="EMBL" id="MEJ5944899.1"/>
    </source>
</evidence>
<keyword evidence="4" id="KW-1185">Reference proteome</keyword>
<accession>A0ABU8RIW3</accession>
<feature type="domain" description="Aminoglycoside phosphotransferase" evidence="2">
    <location>
        <begin position="41"/>
        <end position="256"/>
    </location>
</feature>
<reference evidence="3 4" key="1">
    <citation type="journal article" date="2017" name="Int. J. Syst. Evol. Microbiol.">
        <title>Pseudokineococcus basanitobsidens sp. nov., isolated from volcanic rock.</title>
        <authorList>
            <person name="Lee D.W."/>
            <person name="Park M.Y."/>
            <person name="Kim J.J."/>
            <person name="Kim B.S."/>
        </authorList>
    </citation>
    <scope>NUCLEOTIDE SEQUENCE [LARGE SCALE GENOMIC DNA]</scope>
    <source>
        <strain evidence="3 4">DSM 103726</strain>
    </source>
</reference>
<keyword evidence="1" id="KW-0732">Signal</keyword>
<name>A0ABU8RIW3_9ACTN</name>
<feature type="chain" id="PRO_5045333940" evidence="1">
    <location>
        <begin position="27"/>
        <end position="310"/>
    </location>
</feature>
<gene>
    <name evidence="3" type="ORF">WDZ17_06275</name>
</gene>
<dbReference type="Gene3D" id="3.90.1200.10">
    <property type="match status" value="1"/>
</dbReference>
<dbReference type="Proteomes" id="UP001387100">
    <property type="component" value="Unassembled WGS sequence"/>
</dbReference>
<feature type="signal peptide" evidence="1">
    <location>
        <begin position="1"/>
        <end position="26"/>
    </location>
</feature>
<dbReference type="RefSeq" id="WP_339574279.1">
    <property type="nucleotide sequence ID" value="NZ_JBBIAA010000004.1"/>
</dbReference>
<proteinExistence type="predicted"/>
<dbReference type="InterPro" id="IPR011009">
    <property type="entry name" value="Kinase-like_dom_sf"/>
</dbReference>
<evidence type="ECO:0000256" key="1">
    <source>
        <dbReference type="SAM" id="SignalP"/>
    </source>
</evidence>
<protein>
    <submittedName>
        <fullName evidence="3">Phosphotransferase</fullName>
    </submittedName>
</protein>
<evidence type="ECO:0000259" key="2">
    <source>
        <dbReference type="Pfam" id="PF01636"/>
    </source>
</evidence>